<name>A0A1A8XR22_9PROT</name>
<keyword evidence="1" id="KW-0812">Transmembrane</keyword>
<evidence type="ECO:0000256" key="1">
    <source>
        <dbReference type="SAM" id="Phobius"/>
    </source>
</evidence>
<sequence>MSGAVLAARQSNRYTTHLRPTGERPRTVTRRTSGYTAHLHPNDLIGSTRDPAHMQFSEHPLWLVGFRPFFTLACLAGVTLPVLWASFFSGTLATPTWPFSPNQWHAHEMFFGFGWAVLGGFLLTATKNWVKIRGYHGSALIVLVGAWLLERAGMWYAGVLPPIVFRVSSNLFLAAIVVMLLWSLIRHHQDDSFRDNYFFLIILPLFLVAKNLLLSADHFQAGAAMTMALFRVAFLVMLERTVTQFMKNALQADILRNPALDRVIKLLALSLVFAGLLPALISSSIGLVLALLLSIRFAFWKPQLALRRLDIGILYLGHLAIIAQLVLQFVDQIGHPEWLGSVPMHVFTFGAMGLIIPAMLIRIVKGHTGRKVVFDRLDKTVLWIMIAGFVIRIIAPQLYPAGYVEWIGLAAACWCACFSILGWRYIRYLWQPRIDGKEH</sequence>
<feature type="transmembrane region" description="Helical" evidence="1">
    <location>
        <begin position="163"/>
        <end position="185"/>
    </location>
</feature>
<feature type="transmembrane region" description="Helical" evidence="1">
    <location>
        <begin position="109"/>
        <end position="126"/>
    </location>
</feature>
<dbReference type="Pfam" id="PF05940">
    <property type="entry name" value="NnrS"/>
    <property type="match status" value="1"/>
</dbReference>
<feature type="transmembrane region" description="Helical" evidence="1">
    <location>
        <begin position="197"/>
        <end position="213"/>
    </location>
</feature>
<accession>A0A1A8XR22</accession>
<keyword evidence="1" id="KW-1133">Transmembrane helix</keyword>
<reference evidence="2 3" key="1">
    <citation type="submission" date="2016-06" db="EMBL/GenBank/DDBJ databases">
        <authorList>
            <person name="Kjaerup R.B."/>
            <person name="Dalgaard T.S."/>
            <person name="Juul-Madsen H.R."/>
        </authorList>
    </citation>
    <scope>NUCLEOTIDE SEQUENCE [LARGE SCALE GENOMIC DNA]</scope>
    <source>
        <strain evidence="2">3</strain>
    </source>
</reference>
<feature type="transmembrane region" description="Helical" evidence="1">
    <location>
        <begin position="381"/>
        <end position="400"/>
    </location>
</feature>
<dbReference type="AlphaFoldDB" id="A0A1A8XR22"/>
<feature type="transmembrane region" description="Helical" evidence="1">
    <location>
        <begin position="69"/>
        <end position="89"/>
    </location>
</feature>
<evidence type="ECO:0000313" key="3">
    <source>
        <dbReference type="Proteomes" id="UP000199169"/>
    </source>
</evidence>
<dbReference type="Proteomes" id="UP000199169">
    <property type="component" value="Unassembled WGS sequence"/>
</dbReference>
<keyword evidence="3" id="KW-1185">Reference proteome</keyword>
<feature type="transmembrane region" description="Helical" evidence="1">
    <location>
        <begin position="406"/>
        <end position="426"/>
    </location>
</feature>
<proteinExistence type="predicted"/>
<dbReference type="STRING" id="1860102.ACCAA_460003"/>
<feature type="transmembrane region" description="Helical" evidence="1">
    <location>
        <begin position="342"/>
        <end position="361"/>
    </location>
</feature>
<dbReference type="EMBL" id="FLQX01000123">
    <property type="protein sequence ID" value="SBT07580.1"/>
    <property type="molecule type" value="Genomic_DNA"/>
</dbReference>
<gene>
    <name evidence="2" type="ORF">ACCAA_460003</name>
</gene>
<dbReference type="InterPro" id="IPR010266">
    <property type="entry name" value="NnrS"/>
</dbReference>
<feature type="transmembrane region" description="Helical" evidence="1">
    <location>
        <begin position="138"/>
        <end position="157"/>
    </location>
</feature>
<feature type="transmembrane region" description="Helical" evidence="1">
    <location>
        <begin position="311"/>
        <end position="330"/>
    </location>
</feature>
<evidence type="ECO:0000313" key="2">
    <source>
        <dbReference type="EMBL" id="SBT07580.1"/>
    </source>
</evidence>
<keyword evidence="1" id="KW-0472">Membrane</keyword>
<protein>
    <submittedName>
        <fullName evidence="2">NnrS family protein</fullName>
    </submittedName>
</protein>
<organism evidence="2 3">
    <name type="scientific">Candidatus Accumulibacter aalborgensis</name>
    <dbReference type="NCBI Taxonomy" id="1860102"/>
    <lineage>
        <taxon>Bacteria</taxon>
        <taxon>Pseudomonadati</taxon>
        <taxon>Pseudomonadota</taxon>
        <taxon>Betaproteobacteria</taxon>
        <taxon>Candidatus Accumulibacter</taxon>
    </lineage>
</organism>